<gene>
    <name evidence="3" type="ORF">MVEN_02437800</name>
</gene>
<feature type="compositionally biased region" description="Basic and acidic residues" evidence="1">
    <location>
        <begin position="298"/>
        <end position="312"/>
    </location>
</feature>
<organism evidence="3 4">
    <name type="scientific">Mycena venus</name>
    <dbReference type="NCBI Taxonomy" id="2733690"/>
    <lineage>
        <taxon>Eukaryota</taxon>
        <taxon>Fungi</taxon>
        <taxon>Dikarya</taxon>
        <taxon>Basidiomycota</taxon>
        <taxon>Agaricomycotina</taxon>
        <taxon>Agaricomycetes</taxon>
        <taxon>Agaricomycetidae</taxon>
        <taxon>Agaricales</taxon>
        <taxon>Marasmiineae</taxon>
        <taxon>Mycenaceae</taxon>
        <taxon>Mycena</taxon>
    </lineage>
</organism>
<dbReference type="AlphaFoldDB" id="A0A8H6WYE4"/>
<evidence type="ECO:0000313" key="3">
    <source>
        <dbReference type="EMBL" id="KAF7330977.1"/>
    </source>
</evidence>
<dbReference type="CDD" id="cd11655">
    <property type="entry name" value="rap1_myb-like"/>
    <property type="match status" value="1"/>
</dbReference>
<feature type="compositionally biased region" description="Polar residues" evidence="1">
    <location>
        <begin position="245"/>
        <end position="268"/>
    </location>
</feature>
<dbReference type="Pfam" id="PF08914">
    <property type="entry name" value="Myb_Rap1"/>
    <property type="match status" value="1"/>
</dbReference>
<feature type="domain" description="TERF2-interacting telomeric protein 1 Myb" evidence="2">
    <location>
        <begin position="9"/>
        <end position="66"/>
    </location>
</feature>
<dbReference type="Gene3D" id="1.10.10.60">
    <property type="entry name" value="Homeodomain-like"/>
    <property type="match status" value="1"/>
</dbReference>
<dbReference type="InterPro" id="IPR009057">
    <property type="entry name" value="Homeodomain-like_sf"/>
</dbReference>
<feature type="compositionally biased region" description="Low complexity" evidence="1">
    <location>
        <begin position="233"/>
        <end position="244"/>
    </location>
</feature>
<name>A0A8H6WYE4_9AGAR</name>
<feature type="compositionally biased region" description="Polar residues" evidence="1">
    <location>
        <begin position="836"/>
        <end position="849"/>
    </location>
</feature>
<evidence type="ECO:0000259" key="2">
    <source>
        <dbReference type="Pfam" id="PF08914"/>
    </source>
</evidence>
<evidence type="ECO:0000256" key="1">
    <source>
        <dbReference type="SAM" id="MobiDB-lite"/>
    </source>
</evidence>
<sequence>MPANGRNPFTRDDDALLVKYLAKYNPGIQGRSGNKIYKLLCDNEHNKWAWSSHHPWAGWRDRYTKNQTEFNEKIKEYQIKKGLPTENSMWVNGTQKLKGSDAEGEDVKEESRLKRKRTSSDDARKRAKRSSSSGHEENAAKGSSSAEPEADDNEGNSATDPESDPPPPVPTRPRRTHVPDIYPDIAVLDEPSPRDNNNTHPKPPSTRPPRKVKPTLIHNPDSDFFASVPPTPTTTASRPPTTASGSRASVTSNTSVHEPQPQPSTSKPKLSRGLPKLVEGTFRSFFAGVRQWTGGDARSSDDESPRKEKEWSPVRARKVPSEKAGDDMEIEEQTENSRDRRTKGRSVNGPVELGAGEDMEVVELQSATARGDTEKAKRLSVTQPAPARIPARRPPQHVNAVASSSRAQLTPRHRPSSSHRTPAAQPQIQPQHNETPHHEQSPRRQSSLEHPGSHHSYRSQCSPSPLDWGSPVGPENDNASASSPVATTSSPLKTRQVLIRPPRGASPQPSRNDRRSLSGSVPDPRSSARENDPSRAPSLPRLSFTDIGGSNSTRGSLRNRNRNPSIGSGSVDPGSLPRRSRAEASTDGHPPQYHYHLASPPAPPRAVVSSRRQTDDDTPLERKAKRRAQGQLPFGFKPTTLIQQDETRRHSLPAALPLPRIDFDRMHGSTRPRQSLPPPASSHHHDREPLPRRRSLFSPCSPAVAAVSSAPTSASVSPMQLSISANDHILFEHVGLQALMEMAKNHGFGLEVVRNVYARSGDLRKTDEVLLRMRRKAEAEGEAALRGADEGPPELGLREEEHRRRRRHSGVTATRDPPEPEPPEQPFELRRRRQYSGATATTTVTRSPSSSQRKKQQQRHQHQADEFRPQPLGARPRGDGIHATLGLAGGRDRALAEEGAAGGGDAARAAAGQRRGDAFGVFATRADAAGTAGHGHG</sequence>
<protein>
    <submittedName>
        <fullName evidence="3">Myb-DNA-bind-2 domain-containing protein</fullName>
    </submittedName>
</protein>
<reference evidence="3" key="1">
    <citation type="submission" date="2020-05" db="EMBL/GenBank/DDBJ databases">
        <title>Mycena genomes resolve the evolution of fungal bioluminescence.</title>
        <authorList>
            <person name="Tsai I.J."/>
        </authorList>
    </citation>
    <scope>NUCLEOTIDE SEQUENCE</scope>
    <source>
        <strain evidence="3">CCC161011</strain>
    </source>
</reference>
<feature type="compositionally biased region" description="Polar residues" evidence="1">
    <location>
        <begin position="548"/>
        <end position="568"/>
    </location>
</feature>
<accession>A0A8H6WYE4</accession>
<feature type="region of interest" description="Disordered" evidence="1">
    <location>
        <begin position="778"/>
        <end position="913"/>
    </location>
</feature>
<dbReference type="Proteomes" id="UP000620124">
    <property type="component" value="Unassembled WGS sequence"/>
</dbReference>
<dbReference type="InterPro" id="IPR015010">
    <property type="entry name" value="TERF2IP_Myb"/>
</dbReference>
<comment type="caution">
    <text evidence="3">The sequence shown here is derived from an EMBL/GenBank/DDBJ whole genome shotgun (WGS) entry which is preliminary data.</text>
</comment>
<feature type="region of interest" description="Disordered" evidence="1">
    <location>
        <begin position="90"/>
        <end position="697"/>
    </location>
</feature>
<proteinExistence type="predicted"/>
<dbReference type="OrthoDB" id="435460at2759"/>
<feature type="compositionally biased region" description="Basic residues" evidence="1">
    <location>
        <begin position="852"/>
        <end position="861"/>
    </location>
</feature>
<keyword evidence="4" id="KW-1185">Reference proteome</keyword>
<feature type="compositionally biased region" description="Basic and acidic residues" evidence="1">
    <location>
        <begin position="612"/>
        <end position="622"/>
    </location>
</feature>
<dbReference type="SUPFAM" id="SSF46689">
    <property type="entry name" value="Homeodomain-like"/>
    <property type="match status" value="1"/>
</dbReference>
<evidence type="ECO:0000313" key="4">
    <source>
        <dbReference type="Proteomes" id="UP000620124"/>
    </source>
</evidence>
<feature type="compositionally biased region" description="Low complexity" evidence="1">
    <location>
        <begin position="479"/>
        <end position="491"/>
    </location>
</feature>
<dbReference type="EMBL" id="JACAZI010000032">
    <property type="protein sequence ID" value="KAF7330977.1"/>
    <property type="molecule type" value="Genomic_DNA"/>
</dbReference>
<feature type="compositionally biased region" description="Polar residues" evidence="1">
    <location>
        <begin position="418"/>
        <end position="433"/>
    </location>
</feature>